<accession>A0AAJ0GRI6</accession>
<evidence type="ECO:0000259" key="1">
    <source>
        <dbReference type="Pfam" id="PF09994"/>
    </source>
</evidence>
<feature type="domain" description="T6SS Phospholipase effector Tle1-like catalytic" evidence="1">
    <location>
        <begin position="11"/>
        <end position="312"/>
    </location>
</feature>
<gene>
    <name evidence="2" type="ORF">B0T15DRAFT_558718</name>
</gene>
<reference evidence="2" key="1">
    <citation type="journal article" date="2023" name="Mol. Phylogenet. Evol.">
        <title>Genome-scale phylogeny and comparative genomics of the fungal order Sordariales.</title>
        <authorList>
            <person name="Hensen N."/>
            <person name="Bonometti L."/>
            <person name="Westerberg I."/>
            <person name="Brannstrom I.O."/>
            <person name="Guillou S."/>
            <person name="Cros-Aarteil S."/>
            <person name="Calhoun S."/>
            <person name="Haridas S."/>
            <person name="Kuo A."/>
            <person name="Mondo S."/>
            <person name="Pangilinan J."/>
            <person name="Riley R."/>
            <person name="LaButti K."/>
            <person name="Andreopoulos B."/>
            <person name="Lipzen A."/>
            <person name="Chen C."/>
            <person name="Yan M."/>
            <person name="Daum C."/>
            <person name="Ng V."/>
            <person name="Clum A."/>
            <person name="Steindorff A."/>
            <person name="Ohm R.A."/>
            <person name="Martin F."/>
            <person name="Silar P."/>
            <person name="Natvig D.O."/>
            <person name="Lalanne C."/>
            <person name="Gautier V."/>
            <person name="Ament-Velasquez S.L."/>
            <person name="Kruys A."/>
            <person name="Hutchinson M.I."/>
            <person name="Powell A.J."/>
            <person name="Barry K."/>
            <person name="Miller A.N."/>
            <person name="Grigoriev I.V."/>
            <person name="Debuchy R."/>
            <person name="Gladieux P."/>
            <person name="Hiltunen Thoren M."/>
            <person name="Johannesson H."/>
        </authorList>
    </citation>
    <scope>NUCLEOTIDE SEQUENCE</scope>
    <source>
        <strain evidence="2">CBS 333.67</strain>
    </source>
</reference>
<name>A0AAJ0GRI6_9PEZI</name>
<dbReference type="RefSeq" id="XP_062720532.1">
    <property type="nucleotide sequence ID" value="XM_062870482.1"/>
</dbReference>
<dbReference type="PANTHER" id="PTHR33840">
    <property type="match status" value="1"/>
</dbReference>
<dbReference type="Pfam" id="PF09994">
    <property type="entry name" value="T6SS_Tle1-like_cat"/>
    <property type="match status" value="1"/>
</dbReference>
<protein>
    <recommendedName>
        <fullName evidence="1">T6SS Phospholipase effector Tle1-like catalytic domain-containing protein</fullName>
    </recommendedName>
</protein>
<proteinExistence type="predicted"/>
<evidence type="ECO:0000313" key="3">
    <source>
        <dbReference type="Proteomes" id="UP001273166"/>
    </source>
</evidence>
<dbReference type="EMBL" id="JAUDZG010000005">
    <property type="protein sequence ID" value="KAK3304752.1"/>
    <property type="molecule type" value="Genomic_DNA"/>
</dbReference>
<dbReference type="Proteomes" id="UP001273166">
    <property type="component" value="Unassembled WGS sequence"/>
</dbReference>
<sequence>MAAPPSCGRETKTKSNINYLARMMGIDLEHGVTEYHSPQDGIHAKYFDGSGLGGDFMRYLWDGALATHAKEECSAVYDFIVQYSDWDHDRVSTEVWMFGISRGAYIVRSVAGMINNCGIIRDIPHKAKLIEDKMIYDIYRNPHPVHHPSSPEMRDFRDKASYAVRTPVKFMGLFDTVGSRGVPRLNYDSGTGFEWPEFYDACVSTAVEKVYHAVSIHDRFWGFQPCLASRAPPSKNNDNRATTITSTSNNNLKIRQKWFPGCHYDLARQEFQFLREGASWKERLVFWLLNPLSKTVWPNHKLADLALLWILQGIEREGGGALVRKELDGRTDSDIGAAIVQTRQRILHLAGDRKHLIGTGDVYDDILSYLPGGRLLSAPIRWAKRMNETAYAVLFKGVERVIPDPGIGTDAEDAPVWNEVYDYTVPDTDGLGALGVAAIRDLAGVNEKRYPSRTFQKYRVYMQTVQRQP</sequence>
<reference evidence="2" key="2">
    <citation type="submission" date="2023-06" db="EMBL/GenBank/DDBJ databases">
        <authorList>
            <consortium name="Lawrence Berkeley National Laboratory"/>
            <person name="Mondo S.J."/>
            <person name="Hensen N."/>
            <person name="Bonometti L."/>
            <person name="Westerberg I."/>
            <person name="Brannstrom I.O."/>
            <person name="Guillou S."/>
            <person name="Cros-Aarteil S."/>
            <person name="Calhoun S."/>
            <person name="Haridas S."/>
            <person name="Kuo A."/>
            <person name="Pangilinan J."/>
            <person name="Riley R."/>
            <person name="Labutti K."/>
            <person name="Andreopoulos B."/>
            <person name="Lipzen A."/>
            <person name="Chen C."/>
            <person name="Yanf M."/>
            <person name="Daum C."/>
            <person name="Ng V."/>
            <person name="Clum A."/>
            <person name="Steindorff A."/>
            <person name="Ohm R."/>
            <person name="Martin F."/>
            <person name="Silar P."/>
            <person name="Natvig D."/>
            <person name="Lalanne C."/>
            <person name="Gautier V."/>
            <person name="Ament-Velasquez S.L."/>
            <person name="Kruys A."/>
            <person name="Hutchinson M.I."/>
            <person name="Powell A.J."/>
            <person name="Barry K."/>
            <person name="Miller A.N."/>
            <person name="Grigoriev I.V."/>
            <person name="Debuchy R."/>
            <person name="Gladieux P."/>
            <person name="Thoren M.H."/>
            <person name="Johannesson H."/>
        </authorList>
    </citation>
    <scope>NUCLEOTIDE SEQUENCE</scope>
    <source>
        <strain evidence="2">CBS 333.67</strain>
    </source>
</reference>
<comment type="caution">
    <text evidence="2">The sequence shown here is derived from an EMBL/GenBank/DDBJ whole genome shotgun (WGS) entry which is preliminary data.</text>
</comment>
<dbReference type="InterPro" id="IPR018712">
    <property type="entry name" value="Tle1-like_cat"/>
</dbReference>
<dbReference type="AlphaFoldDB" id="A0AAJ0GRI6"/>
<dbReference type="PANTHER" id="PTHR33840:SF16">
    <property type="entry name" value="DUF2235 DOMAIN-CONTAINING PROTEIN"/>
    <property type="match status" value="1"/>
</dbReference>
<evidence type="ECO:0000313" key="2">
    <source>
        <dbReference type="EMBL" id="KAK3304752.1"/>
    </source>
</evidence>
<organism evidence="2 3">
    <name type="scientific">Chaetomium strumarium</name>
    <dbReference type="NCBI Taxonomy" id="1170767"/>
    <lineage>
        <taxon>Eukaryota</taxon>
        <taxon>Fungi</taxon>
        <taxon>Dikarya</taxon>
        <taxon>Ascomycota</taxon>
        <taxon>Pezizomycotina</taxon>
        <taxon>Sordariomycetes</taxon>
        <taxon>Sordariomycetidae</taxon>
        <taxon>Sordariales</taxon>
        <taxon>Chaetomiaceae</taxon>
        <taxon>Chaetomium</taxon>
    </lineage>
</organism>
<dbReference type="GeneID" id="87889311"/>
<keyword evidence="3" id="KW-1185">Reference proteome</keyword>